<dbReference type="InterPro" id="IPR035069">
    <property type="entry name" value="TTHA1013/TTHA0281-like"/>
</dbReference>
<organism evidence="2 3">
    <name type="scientific">Phormidium tenue NIES-30</name>
    <dbReference type="NCBI Taxonomy" id="549789"/>
    <lineage>
        <taxon>Bacteria</taxon>
        <taxon>Bacillati</taxon>
        <taxon>Cyanobacteriota</taxon>
        <taxon>Cyanophyceae</taxon>
        <taxon>Oscillatoriophycideae</taxon>
        <taxon>Oscillatoriales</taxon>
        <taxon>Oscillatoriaceae</taxon>
        <taxon>Phormidium</taxon>
    </lineage>
</organism>
<evidence type="ECO:0000259" key="1">
    <source>
        <dbReference type="Pfam" id="PF15919"/>
    </source>
</evidence>
<feature type="domain" description="HicB-like antitoxin of toxin-antitoxin system" evidence="1">
    <location>
        <begin position="5"/>
        <end position="50"/>
    </location>
</feature>
<dbReference type="Gene3D" id="3.30.160.250">
    <property type="match status" value="1"/>
</dbReference>
<protein>
    <recommendedName>
        <fullName evidence="1">HicB-like antitoxin of toxin-antitoxin system domain-containing protein</fullName>
    </recommendedName>
</protein>
<dbReference type="PANTHER" id="PTHR34504">
    <property type="entry name" value="ANTITOXIN HICB"/>
    <property type="match status" value="1"/>
</dbReference>
<proteinExistence type="predicted"/>
<evidence type="ECO:0000313" key="2">
    <source>
        <dbReference type="EMBL" id="OKH48029.1"/>
    </source>
</evidence>
<dbReference type="InterPro" id="IPR031807">
    <property type="entry name" value="HicB-like"/>
</dbReference>
<dbReference type="OrthoDB" id="7068289at2"/>
<reference evidence="2 3" key="1">
    <citation type="submission" date="2016-11" db="EMBL/GenBank/DDBJ databases">
        <title>Draft Genome Sequences of Nine Cyanobacterial Strains from Diverse Habitats.</title>
        <authorList>
            <person name="Zhu T."/>
            <person name="Hou S."/>
            <person name="Lu X."/>
            <person name="Hess W.R."/>
        </authorList>
    </citation>
    <scope>NUCLEOTIDE SEQUENCE [LARGE SCALE GENOMIC DNA]</scope>
    <source>
        <strain evidence="2 3">NIES-30</strain>
    </source>
</reference>
<dbReference type="Proteomes" id="UP000185557">
    <property type="component" value="Unassembled WGS sequence"/>
</dbReference>
<comment type="caution">
    <text evidence="2">The sequence shown here is derived from an EMBL/GenBank/DDBJ whole genome shotgun (WGS) entry which is preliminary data.</text>
</comment>
<dbReference type="InterPro" id="IPR051404">
    <property type="entry name" value="TA_system_antitoxin"/>
</dbReference>
<dbReference type="Pfam" id="PF15919">
    <property type="entry name" value="HicB_lk_antitox"/>
    <property type="match status" value="1"/>
</dbReference>
<dbReference type="STRING" id="549789.NIES30_11010"/>
<accession>A0A1U7J5L6</accession>
<dbReference type="AlphaFoldDB" id="A0A1U7J5L6"/>
<gene>
    <name evidence="2" type="ORF">NIES30_11010</name>
</gene>
<dbReference type="SUPFAM" id="SSF143100">
    <property type="entry name" value="TTHA1013/TTHA0281-like"/>
    <property type="match status" value="1"/>
</dbReference>
<evidence type="ECO:0000313" key="3">
    <source>
        <dbReference type="Proteomes" id="UP000185557"/>
    </source>
</evidence>
<dbReference type="RefSeq" id="WP_073608482.1">
    <property type="nucleotide sequence ID" value="NZ_MRCG01000007.1"/>
</dbReference>
<sequence length="66" mass="7476">MKWRVVLEPDTETGDWGIWCQELPGCVSAGETEQEDLDNIREAIELYLEAESIDLEPGSVLREVLV</sequence>
<name>A0A1U7J5L6_9CYAN</name>
<dbReference type="PANTHER" id="PTHR34504:SF2">
    <property type="entry name" value="UPF0150 PROTEIN SSL0259"/>
    <property type="match status" value="1"/>
</dbReference>
<keyword evidence="3" id="KW-1185">Reference proteome</keyword>
<dbReference type="EMBL" id="MRCG01000007">
    <property type="protein sequence ID" value="OKH48029.1"/>
    <property type="molecule type" value="Genomic_DNA"/>
</dbReference>